<dbReference type="RefSeq" id="WP_101356836.1">
    <property type="nucleotide sequence ID" value="NZ_PIQO01000051.1"/>
</dbReference>
<dbReference type="PIRSF" id="PIRSF033725">
    <property type="entry name" value="UCP033725"/>
    <property type="match status" value="1"/>
</dbReference>
<dbReference type="Proteomes" id="UP000233440">
    <property type="component" value="Unassembled WGS sequence"/>
</dbReference>
<organism evidence="1 2">
    <name type="scientific">Heyndrickxia camelliae</name>
    <dbReference type="NCBI Taxonomy" id="1707093"/>
    <lineage>
        <taxon>Bacteria</taxon>
        <taxon>Bacillati</taxon>
        <taxon>Bacillota</taxon>
        <taxon>Bacilli</taxon>
        <taxon>Bacillales</taxon>
        <taxon>Bacillaceae</taxon>
        <taxon>Heyndrickxia</taxon>
    </lineage>
</organism>
<evidence type="ECO:0000313" key="1">
    <source>
        <dbReference type="EMBL" id="PKR82386.1"/>
    </source>
</evidence>
<proteinExistence type="predicted"/>
<gene>
    <name evidence="1" type="ORF">CWO92_24775</name>
</gene>
<dbReference type="EMBL" id="PIQO01000051">
    <property type="protein sequence ID" value="PKR82386.1"/>
    <property type="molecule type" value="Genomic_DNA"/>
</dbReference>
<dbReference type="AlphaFoldDB" id="A0A2N3LCS2"/>
<evidence type="ECO:0000313" key="2">
    <source>
        <dbReference type="Proteomes" id="UP000233440"/>
    </source>
</evidence>
<protein>
    <submittedName>
        <fullName evidence="1">Uncharacterized protein</fullName>
    </submittedName>
</protein>
<dbReference type="OrthoDB" id="2218409at2"/>
<accession>A0A2N3LCS2</accession>
<reference evidence="1 2" key="1">
    <citation type="submission" date="2017-11" db="EMBL/GenBank/DDBJ databases">
        <title>Bacillus camelliae sp. nov., isolated from pu'er tea.</title>
        <authorList>
            <person name="Niu L."/>
        </authorList>
    </citation>
    <scope>NUCLEOTIDE SEQUENCE [LARGE SCALE GENOMIC DNA]</scope>
    <source>
        <strain evidence="1 2">7578-1</strain>
    </source>
</reference>
<dbReference type="InterPro" id="IPR017020">
    <property type="entry name" value="UCP033725"/>
</dbReference>
<name>A0A2N3LCS2_9BACI</name>
<sequence length="135" mass="15756">MEKGIFAKYTNKIFRVSNIDGDIIRLVSDDQADLNNGFKEKIYPSNYKDSANLPRIYIKEINKAEIDEIYEVDYKAKYKGNIFNLSFSNSGSQFRLGTNNAELAKQNGFERTDKYYYEKIVNQDEIEVLELIKKL</sequence>
<comment type="caution">
    <text evidence="1">The sequence shown here is derived from an EMBL/GenBank/DDBJ whole genome shotgun (WGS) entry which is preliminary data.</text>
</comment>
<keyword evidence="2" id="KW-1185">Reference proteome</keyword>